<evidence type="ECO:0000256" key="4">
    <source>
        <dbReference type="ARBA" id="ARBA00022857"/>
    </source>
</evidence>
<evidence type="ECO:0000256" key="1">
    <source>
        <dbReference type="ARBA" id="ARBA00010995"/>
    </source>
</evidence>
<dbReference type="InterPro" id="IPR016064">
    <property type="entry name" value="NAD/diacylglycerol_kinase_sf"/>
</dbReference>
<dbReference type="Gene3D" id="2.60.200.30">
    <property type="entry name" value="Probable inorganic polyphosphate/atp-NAD kinase, domain 2"/>
    <property type="match status" value="1"/>
</dbReference>
<keyword evidence="5 6" id="KW-0520">NAD</keyword>
<dbReference type="InterPro" id="IPR012355">
    <property type="entry name" value="NADK2_mit"/>
</dbReference>
<dbReference type="GO" id="GO:0003951">
    <property type="term" value="F:NAD+ kinase activity"/>
    <property type="evidence" value="ECO:0007669"/>
    <property type="project" value="UniProtKB-UniRule"/>
</dbReference>
<dbReference type="PANTHER" id="PTHR13158">
    <property type="match status" value="1"/>
</dbReference>
<dbReference type="EC" id="2.7.1.23" evidence="6"/>
<accession>A0A7R8WEY3</accession>
<evidence type="ECO:0000256" key="3">
    <source>
        <dbReference type="ARBA" id="ARBA00022777"/>
    </source>
</evidence>
<dbReference type="GO" id="GO:0006741">
    <property type="term" value="P:NADP+ biosynthetic process"/>
    <property type="evidence" value="ECO:0007669"/>
    <property type="project" value="UniProtKB-UniRule"/>
</dbReference>
<sequence>MLSFGSVVSVSRAFSVLLASYPGVFSVFSNRTMASTATSVSFPPKTALILTKLTRYEFEKRRHPDLSETELRQRLTERGSDFDMMLQRHLIHKNCEKMLQDALQRHGVETRLVYRFEYNIELVRWADMIISNGGDGTFLLAASKVTNQTKPVIGINSDPSRSEGHLCLPKMYSGRPGDAIDRIFQGDFDWMYRKRIRIAIKGEDVFDTPVELHDQQLLHPEYRFLDEHHPVEGENKEVPTLMEHKPEKDNRKLRILPVFALNDVFIGETLSARVSYLEMTIEGGDRFKQKCSGLICSTGTGSTSWTFNVSKVTHQCVESILAITREETDKAMDVTNDLVERVSHRFNNQLLISPEEPRMIYTIRDPITFGVMPSPMERMPRGFARKLQVRSRCFDACLVVDGGLSYAFNDGTEATLEILDEDALRTIVFRDAPPSVASLHHGIQLNHI</sequence>
<dbReference type="AlphaFoldDB" id="A0A7R8WEY3"/>
<dbReference type="GO" id="GO:0042803">
    <property type="term" value="F:protein homodimerization activity"/>
    <property type="evidence" value="ECO:0007669"/>
    <property type="project" value="UniProtKB-UniRule"/>
</dbReference>
<dbReference type="InterPro" id="IPR017438">
    <property type="entry name" value="ATP-NAD_kinase_N"/>
</dbReference>
<comment type="subunit">
    <text evidence="6">Homodimer.</text>
</comment>
<comment type="similarity">
    <text evidence="1 6">Belongs to the NAD kinase family.</text>
</comment>
<keyword evidence="6" id="KW-0496">Mitochondrion</keyword>
<evidence type="ECO:0000256" key="6">
    <source>
        <dbReference type="PIRNR" id="PIRNR017565"/>
    </source>
</evidence>
<evidence type="ECO:0000256" key="5">
    <source>
        <dbReference type="ARBA" id="ARBA00023027"/>
    </source>
</evidence>
<name>A0A7R8WEY3_9CRUS</name>
<dbReference type="Pfam" id="PF01513">
    <property type="entry name" value="NAD_kinase"/>
    <property type="match status" value="1"/>
</dbReference>
<evidence type="ECO:0000313" key="7">
    <source>
        <dbReference type="EMBL" id="CAD7230416.1"/>
    </source>
</evidence>
<comment type="subcellular location">
    <subcellularLocation>
        <location evidence="6">Mitochondrion</location>
    </subcellularLocation>
</comment>
<reference evidence="7" key="1">
    <citation type="submission" date="2020-11" db="EMBL/GenBank/DDBJ databases">
        <authorList>
            <person name="Tran Van P."/>
        </authorList>
    </citation>
    <scope>NUCLEOTIDE SEQUENCE</scope>
</reference>
<dbReference type="GO" id="GO:0019674">
    <property type="term" value="P:NAD+ metabolic process"/>
    <property type="evidence" value="ECO:0007669"/>
    <property type="project" value="UniProtKB-UniRule"/>
</dbReference>
<keyword evidence="3 6" id="KW-0418">Kinase</keyword>
<comment type="catalytic activity">
    <reaction evidence="6">
        <text>NAD(+) + ATP = ADP + NADP(+) + H(+)</text>
        <dbReference type="Rhea" id="RHEA:18629"/>
        <dbReference type="ChEBI" id="CHEBI:15378"/>
        <dbReference type="ChEBI" id="CHEBI:30616"/>
        <dbReference type="ChEBI" id="CHEBI:57540"/>
        <dbReference type="ChEBI" id="CHEBI:58349"/>
        <dbReference type="ChEBI" id="CHEBI:456216"/>
        <dbReference type="EC" id="2.7.1.23"/>
    </reaction>
</comment>
<proteinExistence type="inferred from homology"/>
<dbReference type="GO" id="GO:0005524">
    <property type="term" value="F:ATP binding"/>
    <property type="evidence" value="ECO:0007669"/>
    <property type="project" value="UniProtKB-UniRule"/>
</dbReference>
<dbReference type="PANTHER" id="PTHR13158:SF5">
    <property type="entry name" value="NAD KINASE 2, MITOCHONDRIAL"/>
    <property type="match status" value="1"/>
</dbReference>
<keyword evidence="6" id="KW-0067">ATP-binding</keyword>
<protein>
    <recommendedName>
        <fullName evidence="6">NAD kinase 2, mitochondrial</fullName>
        <ecNumber evidence="6">2.7.1.23</ecNumber>
    </recommendedName>
    <alternativeName>
        <fullName evidence="6">NAD kinase domain-containing protein 1, mitochondrial</fullName>
    </alternativeName>
</protein>
<dbReference type="Gene3D" id="3.40.50.10330">
    <property type="entry name" value="Probable inorganic polyphosphate/atp-NAD kinase, domain 1"/>
    <property type="match status" value="1"/>
</dbReference>
<evidence type="ECO:0000256" key="2">
    <source>
        <dbReference type="ARBA" id="ARBA00022679"/>
    </source>
</evidence>
<dbReference type="InterPro" id="IPR002504">
    <property type="entry name" value="NADK"/>
</dbReference>
<dbReference type="EMBL" id="OB662671">
    <property type="protein sequence ID" value="CAD7230416.1"/>
    <property type="molecule type" value="Genomic_DNA"/>
</dbReference>
<dbReference type="OrthoDB" id="185618at2759"/>
<keyword evidence="2 6" id="KW-0808">Transferase</keyword>
<organism evidence="7">
    <name type="scientific">Cyprideis torosa</name>
    <dbReference type="NCBI Taxonomy" id="163714"/>
    <lineage>
        <taxon>Eukaryota</taxon>
        <taxon>Metazoa</taxon>
        <taxon>Ecdysozoa</taxon>
        <taxon>Arthropoda</taxon>
        <taxon>Crustacea</taxon>
        <taxon>Oligostraca</taxon>
        <taxon>Ostracoda</taxon>
        <taxon>Podocopa</taxon>
        <taxon>Podocopida</taxon>
        <taxon>Cytherocopina</taxon>
        <taxon>Cytheroidea</taxon>
        <taxon>Cytherideidae</taxon>
        <taxon>Cyprideis</taxon>
    </lineage>
</organism>
<keyword evidence="6" id="KW-0547">Nucleotide-binding</keyword>
<dbReference type="InterPro" id="IPR017437">
    <property type="entry name" value="ATP-NAD_kinase_PpnK-typ_C"/>
</dbReference>
<gene>
    <name evidence="7" type="ORF">CTOB1V02_LOCUS8274</name>
</gene>
<comment type="function">
    <text evidence="6">Mitochondrial NAD(+) kinase that phosphorylates NAD(+) to yield NADP(+). Can use both ATP or inorganic polyphosphate as the phosphoryl donor.</text>
</comment>
<dbReference type="GO" id="GO:0005739">
    <property type="term" value="C:mitochondrion"/>
    <property type="evidence" value="ECO:0007669"/>
    <property type="project" value="UniProtKB-SubCell"/>
</dbReference>
<dbReference type="SUPFAM" id="SSF111331">
    <property type="entry name" value="NAD kinase/diacylglycerol kinase-like"/>
    <property type="match status" value="1"/>
</dbReference>
<dbReference type="PIRSF" id="PIRSF017565">
    <property type="entry name" value="Kin_ATP-NAD_euk"/>
    <property type="match status" value="1"/>
</dbReference>
<keyword evidence="4 6" id="KW-0521">NADP</keyword>